<feature type="transmembrane region" description="Helical" evidence="1">
    <location>
        <begin position="270"/>
        <end position="291"/>
    </location>
</feature>
<gene>
    <name evidence="4" type="ORF">PPYR_01288</name>
</gene>
<dbReference type="EMBL" id="VVIM01000001">
    <property type="protein sequence ID" value="KAB0804318.1"/>
    <property type="molecule type" value="Genomic_DNA"/>
</dbReference>
<keyword evidence="1" id="KW-0472">Membrane</keyword>
<dbReference type="Pfam" id="PF01757">
    <property type="entry name" value="Acyl_transf_3"/>
    <property type="match status" value="1"/>
</dbReference>
<dbReference type="Proteomes" id="UP000327044">
    <property type="component" value="Unassembled WGS sequence"/>
</dbReference>
<evidence type="ECO:0000313" key="5">
    <source>
        <dbReference type="Proteomes" id="UP000327044"/>
    </source>
</evidence>
<dbReference type="OrthoDB" id="10265389at2759"/>
<name>A0A5N4B460_PHOPY</name>
<dbReference type="InterPro" id="IPR002656">
    <property type="entry name" value="Acyl_transf_3_dom"/>
</dbReference>
<evidence type="ECO:0000256" key="2">
    <source>
        <dbReference type="SAM" id="SignalP"/>
    </source>
</evidence>
<proteinExistence type="predicted"/>
<feature type="transmembrane region" description="Helical" evidence="1">
    <location>
        <begin position="603"/>
        <end position="623"/>
    </location>
</feature>
<feature type="domain" description="Acyltransferase 3" evidence="3">
    <location>
        <begin position="223"/>
        <end position="615"/>
    </location>
</feature>
<dbReference type="GO" id="GO:0016747">
    <property type="term" value="F:acyltransferase activity, transferring groups other than amino-acyl groups"/>
    <property type="evidence" value="ECO:0007669"/>
    <property type="project" value="InterPro"/>
</dbReference>
<keyword evidence="5" id="KW-1185">Reference proteome</keyword>
<dbReference type="InParanoid" id="A0A5N4B460"/>
<feature type="chain" id="PRO_5024383154" description="Acyltransferase 3 domain-containing protein" evidence="2">
    <location>
        <begin position="19"/>
        <end position="656"/>
    </location>
</feature>
<feature type="transmembrane region" description="Helical" evidence="1">
    <location>
        <begin position="487"/>
        <end position="508"/>
    </location>
</feature>
<keyword evidence="1" id="KW-1133">Transmembrane helix</keyword>
<dbReference type="PANTHER" id="PTHR11161:SF72">
    <property type="entry name" value="FI21449P1"/>
    <property type="match status" value="1"/>
</dbReference>
<feature type="transmembrane region" description="Helical" evidence="1">
    <location>
        <begin position="560"/>
        <end position="578"/>
    </location>
</feature>
<feature type="signal peptide" evidence="2">
    <location>
        <begin position="1"/>
        <end position="18"/>
    </location>
</feature>
<reference evidence="4 5" key="1">
    <citation type="journal article" date="2018" name="Elife">
        <title>Firefly genomes illuminate parallel origins of bioluminescence in beetles.</title>
        <authorList>
            <person name="Fallon T.R."/>
            <person name="Lower S.E."/>
            <person name="Chang C.H."/>
            <person name="Bessho-Uehara M."/>
            <person name="Martin G.J."/>
            <person name="Bewick A.J."/>
            <person name="Behringer M."/>
            <person name="Debat H.J."/>
            <person name="Wong I."/>
            <person name="Day J.C."/>
            <person name="Suvorov A."/>
            <person name="Silva C.J."/>
            <person name="Stanger-Hall K.F."/>
            <person name="Hall D.W."/>
            <person name="Schmitz R.J."/>
            <person name="Nelson D.R."/>
            <person name="Lewis S.M."/>
            <person name="Shigenobu S."/>
            <person name="Bybee S.M."/>
            <person name="Larracuente A.M."/>
            <person name="Oba Y."/>
            <person name="Weng J.K."/>
        </authorList>
    </citation>
    <scope>NUCLEOTIDE SEQUENCE [LARGE SCALE GENOMIC DNA]</scope>
    <source>
        <strain evidence="4">1611_PpyrPB1</strain>
        <tissue evidence="4">Whole body</tissue>
    </source>
</reference>
<dbReference type="PANTHER" id="PTHR11161">
    <property type="entry name" value="O-ACYLTRANSFERASE"/>
    <property type="match status" value="1"/>
</dbReference>
<protein>
    <recommendedName>
        <fullName evidence="3">Acyltransferase 3 domain-containing protein</fullName>
    </recommendedName>
</protein>
<feature type="transmembrane region" description="Helical" evidence="1">
    <location>
        <begin position="528"/>
        <end position="548"/>
    </location>
</feature>
<evidence type="ECO:0000313" key="4">
    <source>
        <dbReference type="EMBL" id="KAB0804318.1"/>
    </source>
</evidence>
<evidence type="ECO:0000256" key="1">
    <source>
        <dbReference type="SAM" id="Phobius"/>
    </source>
</evidence>
<feature type="transmembrane region" description="Helical" evidence="1">
    <location>
        <begin position="312"/>
        <end position="330"/>
    </location>
</feature>
<keyword evidence="2" id="KW-0732">Signal</keyword>
<dbReference type="AlphaFoldDB" id="A0A5N4B460"/>
<feature type="transmembrane region" description="Helical" evidence="1">
    <location>
        <begin position="154"/>
        <end position="177"/>
    </location>
</feature>
<feature type="transmembrane region" description="Helical" evidence="1">
    <location>
        <begin position="229"/>
        <end position="250"/>
    </location>
</feature>
<dbReference type="FunCoup" id="A0A5N4B460">
    <property type="interactions" value="14"/>
</dbReference>
<accession>A0A5N4B460</accession>
<evidence type="ECO:0000259" key="3">
    <source>
        <dbReference type="Pfam" id="PF01757"/>
    </source>
</evidence>
<organism evidence="4 5">
    <name type="scientific">Photinus pyralis</name>
    <name type="common">Common eastern firefly</name>
    <name type="synonym">Lampyris pyralis</name>
    <dbReference type="NCBI Taxonomy" id="7054"/>
    <lineage>
        <taxon>Eukaryota</taxon>
        <taxon>Metazoa</taxon>
        <taxon>Ecdysozoa</taxon>
        <taxon>Arthropoda</taxon>
        <taxon>Hexapoda</taxon>
        <taxon>Insecta</taxon>
        <taxon>Pterygota</taxon>
        <taxon>Neoptera</taxon>
        <taxon>Endopterygota</taxon>
        <taxon>Coleoptera</taxon>
        <taxon>Polyphaga</taxon>
        <taxon>Elateriformia</taxon>
        <taxon>Elateroidea</taxon>
        <taxon>Lampyridae</taxon>
        <taxon>Lampyrinae</taxon>
        <taxon>Photinus</taxon>
    </lineage>
</organism>
<sequence>MWVIRIVIVLSALFFCVCVKITDEEYALMPEIFHLDDFDRCLMLGKDALYCTVQMQLAPIRNSTSSRVWAIIQKIISNPKNYRHDWLRHGICVPLSCPDMANDILNYIDNETSLMDAIDRCYSSKLQSLGLQSSVMEMHCETEKPFYDIDNYDIAVAICFIVLIITVLCASFYEGFARYKSKAYYRRITSTKRGRIIACFSIPKNWDRLKANSSDPNAEPLKCINGLRFYTIVLVVMAHTSMVGFLTYASNPKFGETMTSDPINMLFVNGSYSIQLFMIISSWLLCYNFFLVFEKQPKFKLGYILYAFIHRYIRLSVPLLAVIAFNATWLQHINRGPLWDKVVGTEYRNCRKNWWVNLLYINNYYDVKNMCMLQTWYLAADTQLFVLSLVVLAIIWNHKNRAPIILGTFLGVGLAVPVIVNYVNDYNILLRQYPENLYKIMLEVPEWLYMTIPGHTNISGFAIGLIVGYVIYKYRNRKLFTRTHHHVLWWVTTFGLPLTVVYVGIPLYDDEYVATPFGAALYVSLGKAAYGLGMGVACFGLSQNVGWLLRDAVMLPPLQVLGRLTYCIYLVHVALIRIRSGQARSKSYLTVHTFAIQSCGDLILGYVIGLVLCLFVEMPTSALQKLMMPKLKKDSKNVNDLQMQNGDNDKVVETNI</sequence>
<keyword evidence="1" id="KW-0812">Transmembrane</keyword>
<feature type="transmembrane region" description="Helical" evidence="1">
    <location>
        <begin position="447"/>
        <end position="472"/>
    </location>
</feature>
<feature type="transmembrane region" description="Helical" evidence="1">
    <location>
        <begin position="376"/>
        <end position="396"/>
    </location>
</feature>
<feature type="transmembrane region" description="Helical" evidence="1">
    <location>
        <begin position="403"/>
        <end position="423"/>
    </location>
</feature>
<comment type="caution">
    <text evidence="4">The sequence shown here is derived from an EMBL/GenBank/DDBJ whole genome shotgun (WGS) entry which is preliminary data.</text>
</comment>
<dbReference type="InterPro" id="IPR052728">
    <property type="entry name" value="O2_lipid_transport_reg"/>
</dbReference>